<sequence>MADSAHLTLVSIIRPKPTFEQGEDMKPQMTTIARVVTTLVLPAALVACGGGSGSGSGGEQPKTSTLKISGTAATGAAMGGAAINAICATGSGTATAGPDGSYIASINDGALPCVLSASSGGTTLHSILGGSGQASSATANITPLSELLIAQFAGSSPKSFADAFGSGTQVNPSDIAAAQTALLQALTAAGVDTSSAGDIVGGALLAGSGTGYDGVLDKLQDMLKKAGSQLSDLTAIVATSSQLGDTKGLSSVMNTALAPAASDCPGLKTGKLRYVNISGSGSGTLDVDVAAMTIGGQALTGSACDYTVTVNSSTTRILVSRSGAAFMLTGSGLSGAAAIAVPEQNLSLAALAGSYNRVGYSQSFDTQVGDYGDTEFSADGVNGLSHNCPSGANACVPDSTAKGTLVANPNGGFDYTEQGSVSDRVFAFRNSSGKTMLLAQSTDLSNPAIAAMVSKGKLALPAVGDTSSYWQVMLNATGVVPQPDDTNTIATVDSASGVVTRSFGSDGHTDTLTYNIPFDGTRYRARNACTGAGGQGTGSCSGTVQLPFGGMTLTTRADTNISNRFFSVSIGKP</sequence>
<proteinExistence type="predicted"/>
<evidence type="ECO:0000313" key="1">
    <source>
        <dbReference type="EMBL" id="MEX8194314.1"/>
    </source>
</evidence>
<comment type="caution">
    <text evidence="1">The sequence shown here is derived from an EMBL/GenBank/DDBJ whole genome shotgun (WGS) entry which is preliminary data.</text>
</comment>
<accession>A0ABV3ZYT1</accession>
<gene>
    <name evidence="1" type="ORF">AB6724_15870</name>
</gene>
<name>A0ABV3ZYT1_9BURK</name>
<organism evidence="1 2">
    <name type="scientific">Comamonas guangdongensis</name>
    <dbReference type="NCBI Taxonomy" id="510515"/>
    <lineage>
        <taxon>Bacteria</taxon>
        <taxon>Pseudomonadati</taxon>
        <taxon>Pseudomonadota</taxon>
        <taxon>Betaproteobacteria</taxon>
        <taxon>Burkholderiales</taxon>
        <taxon>Comamonadaceae</taxon>
        <taxon>Comamonas</taxon>
    </lineage>
</organism>
<evidence type="ECO:0000313" key="2">
    <source>
        <dbReference type="Proteomes" id="UP001561046"/>
    </source>
</evidence>
<dbReference type="RefSeq" id="WP_369339498.1">
    <property type="nucleotide sequence ID" value="NZ_JBFYGN010000019.1"/>
</dbReference>
<dbReference type="Proteomes" id="UP001561046">
    <property type="component" value="Unassembled WGS sequence"/>
</dbReference>
<keyword evidence="2" id="KW-1185">Reference proteome</keyword>
<protein>
    <submittedName>
        <fullName evidence="1">Uncharacterized protein</fullName>
    </submittedName>
</protein>
<dbReference type="EMBL" id="JBFYGN010000019">
    <property type="protein sequence ID" value="MEX8194314.1"/>
    <property type="molecule type" value="Genomic_DNA"/>
</dbReference>
<reference evidence="1 2" key="1">
    <citation type="journal article" date="2013" name="Int. J. Syst. Evol. Microbiol.">
        <title>Comamonas guangdongensis sp. nov., isolated from subterranean forest sediment, and emended description of the genus Comamonas.</title>
        <authorList>
            <person name="Zhang J."/>
            <person name="Wang Y."/>
            <person name="Zhou S."/>
            <person name="Wu C."/>
            <person name="He J."/>
            <person name="Li F."/>
        </authorList>
    </citation>
    <scope>NUCLEOTIDE SEQUENCE [LARGE SCALE GENOMIC DNA]</scope>
    <source>
        <strain evidence="1 2">CCTCC AB2011133</strain>
    </source>
</reference>